<gene>
    <name evidence="3" type="ORF">Pfra01_002049600</name>
</gene>
<dbReference type="OrthoDB" id="120918at2759"/>
<dbReference type="PANTHER" id="PTHR37558">
    <property type="entry name" value="HTH CENPB-TYPE DOMAIN-CONTAINING PROTEIN"/>
    <property type="match status" value="1"/>
</dbReference>
<accession>A0A9W7D2J4</accession>
<sequence>MSSGAHDTQLAEVVDTAGGSAAKSKRKKTFCFLPSSDVLLLKEALKHTPWAAEHGDTQAAWYRVAIGLRGALPMCTADGKACRRRFSTLLDAFRREELQSLRASGTAEDYEEREQLLTGIISLKKVDKTEKEKRDAELHEAASAEVVRDATAGLRRPRSSDSSSESPSPSAPKRSKQTSTEMIADYLQAKEAARSNRREERQKQLHLEARRLDLEVQRLQQDRERGERFMEMMSAQMSMMAKLSPKENNKTQRLKFFLLMQPLAMEICIYTRRCNLKKL</sequence>
<feature type="region of interest" description="Disordered" evidence="2">
    <location>
        <begin position="134"/>
        <end position="180"/>
    </location>
</feature>
<dbReference type="Proteomes" id="UP001165121">
    <property type="component" value="Unassembled WGS sequence"/>
</dbReference>
<dbReference type="PANTHER" id="PTHR37558:SF1">
    <property type="entry name" value="HTH CENPB-TYPE DOMAIN-CONTAINING PROTEIN"/>
    <property type="match status" value="1"/>
</dbReference>
<feature type="coiled-coil region" evidence="1">
    <location>
        <begin position="183"/>
        <end position="222"/>
    </location>
</feature>
<feature type="compositionally biased region" description="Low complexity" evidence="2">
    <location>
        <begin position="160"/>
        <end position="172"/>
    </location>
</feature>
<name>A0A9W7D2J4_9STRA</name>
<evidence type="ECO:0000256" key="1">
    <source>
        <dbReference type="SAM" id="Coils"/>
    </source>
</evidence>
<evidence type="ECO:0000313" key="4">
    <source>
        <dbReference type="Proteomes" id="UP001165121"/>
    </source>
</evidence>
<comment type="caution">
    <text evidence="3">The sequence shown here is derived from an EMBL/GenBank/DDBJ whole genome shotgun (WGS) entry which is preliminary data.</text>
</comment>
<dbReference type="EMBL" id="BSXT01002801">
    <property type="protein sequence ID" value="GMF51004.1"/>
    <property type="molecule type" value="Genomic_DNA"/>
</dbReference>
<organism evidence="3 4">
    <name type="scientific">Phytophthora fragariaefolia</name>
    <dbReference type="NCBI Taxonomy" id="1490495"/>
    <lineage>
        <taxon>Eukaryota</taxon>
        <taxon>Sar</taxon>
        <taxon>Stramenopiles</taxon>
        <taxon>Oomycota</taxon>
        <taxon>Peronosporomycetes</taxon>
        <taxon>Peronosporales</taxon>
        <taxon>Peronosporaceae</taxon>
        <taxon>Phytophthora</taxon>
    </lineage>
</organism>
<dbReference type="AlphaFoldDB" id="A0A9W7D2J4"/>
<protein>
    <submittedName>
        <fullName evidence="3">Unnamed protein product</fullName>
    </submittedName>
</protein>
<proteinExistence type="predicted"/>
<evidence type="ECO:0000313" key="3">
    <source>
        <dbReference type="EMBL" id="GMF51004.1"/>
    </source>
</evidence>
<feature type="compositionally biased region" description="Basic and acidic residues" evidence="2">
    <location>
        <begin position="134"/>
        <end position="148"/>
    </location>
</feature>
<keyword evidence="1" id="KW-0175">Coiled coil</keyword>
<reference evidence="3" key="1">
    <citation type="submission" date="2023-04" db="EMBL/GenBank/DDBJ databases">
        <title>Phytophthora fragariaefolia NBRC 109709.</title>
        <authorList>
            <person name="Ichikawa N."/>
            <person name="Sato H."/>
            <person name="Tonouchi N."/>
        </authorList>
    </citation>
    <scope>NUCLEOTIDE SEQUENCE</scope>
    <source>
        <strain evidence="3">NBRC 109709</strain>
    </source>
</reference>
<evidence type="ECO:0000256" key="2">
    <source>
        <dbReference type="SAM" id="MobiDB-lite"/>
    </source>
</evidence>
<keyword evidence="4" id="KW-1185">Reference proteome</keyword>